<proteinExistence type="predicted"/>
<keyword evidence="5" id="KW-1185">Reference proteome</keyword>
<dbReference type="EMBL" id="SPDV01000077">
    <property type="protein sequence ID" value="TFI56450.1"/>
    <property type="molecule type" value="Genomic_DNA"/>
</dbReference>
<evidence type="ECO:0000313" key="3">
    <source>
        <dbReference type="EMBL" id="TFI57279.1"/>
    </source>
</evidence>
<dbReference type="EMBL" id="SPDV01000035">
    <property type="protein sequence ID" value="TFI57279.1"/>
    <property type="molecule type" value="Genomic_DNA"/>
</dbReference>
<organism evidence="3 5">
    <name type="scientific">Sphingomonas parva</name>
    <dbReference type="NCBI Taxonomy" id="2555898"/>
    <lineage>
        <taxon>Bacteria</taxon>
        <taxon>Pseudomonadati</taxon>
        <taxon>Pseudomonadota</taxon>
        <taxon>Alphaproteobacteria</taxon>
        <taxon>Sphingomonadales</taxon>
        <taxon>Sphingomonadaceae</taxon>
        <taxon>Sphingomonas</taxon>
    </lineage>
</organism>
<name>A0A4Y8ZR21_9SPHN</name>
<evidence type="ECO:0000313" key="5">
    <source>
        <dbReference type="Proteomes" id="UP000298213"/>
    </source>
</evidence>
<reference evidence="3 5" key="1">
    <citation type="submission" date="2019-03" db="EMBL/GenBank/DDBJ databases">
        <title>Genome sequence of Sphingomonas sp. 17J27-24.</title>
        <authorList>
            <person name="Kim M."/>
            <person name="Maeng S."/>
            <person name="Sathiyaraj S."/>
        </authorList>
    </citation>
    <scope>NUCLEOTIDE SEQUENCE [LARGE SCALE GENOMIC DNA]</scope>
    <source>
        <strain evidence="3 5">17J27-24</strain>
    </source>
</reference>
<dbReference type="AlphaFoldDB" id="A0A4Y8ZR21"/>
<evidence type="ECO:0000313" key="4">
    <source>
        <dbReference type="EMBL" id="TFI58107.1"/>
    </source>
</evidence>
<gene>
    <name evidence="4" type="ORF">E2493_11580</name>
    <name evidence="3" type="ORF">E2493_16335</name>
    <name evidence="2" type="ORF">E2493_20130</name>
    <name evidence="1" type="ORF">E2493_20440</name>
</gene>
<dbReference type="OrthoDB" id="7319221at2"/>
<sequence>MFEHNDRFAVAAAEEGDAFVPFVGDLAGVLCAKHERVVSNDNCIRFEGLVLQIPEQRHRRHYVKATVQVRQQGDGSIAIYHGPRRLAGYMSDGRLVIEQGGPTKSAA</sequence>
<evidence type="ECO:0000313" key="1">
    <source>
        <dbReference type="EMBL" id="TFI56394.1"/>
    </source>
</evidence>
<dbReference type="EMBL" id="SPDV01000088">
    <property type="protein sequence ID" value="TFI56394.1"/>
    <property type="molecule type" value="Genomic_DNA"/>
</dbReference>
<accession>A0A4Y8ZR21</accession>
<evidence type="ECO:0000313" key="2">
    <source>
        <dbReference type="EMBL" id="TFI56450.1"/>
    </source>
</evidence>
<comment type="caution">
    <text evidence="3">The sequence shown here is derived from an EMBL/GenBank/DDBJ whole genome shotgun (WGS) entry which is preliminary data.</text>
</comment>
<dbReference type="EMBL" id="SPDV01000020">
    <property type="protein sequence ID" value="TFI58107.1"/>
    <property type="molecule type" value="Genomic_DNA"/>
</dbReference>
<dbReference type="Proteomes" id="UP000298213">
    <property type="component" value="Unassembled WGS sequence"/>
</dbReference>
<protein>
    <submittedName>
        <fullName evidence="3">Uncharacterized protein</fullName>
    </submittedName>
</protein>